<keyword evidence="2" id="KW-0808">Transferase</keyword>
<protein>
    <submittedName>
        <fullName evidence="2">Probable GCN5-related N-acetyltransferase</fullName>
    </submittedName>
</protein>
<dbReference type="InterPro" id="IPR000182">
    <property type="entry name" value="GNAT_dom"/>
</dbReference>
<evidence type="ECO:0000313" key="2">
    <source>
        <dbReference type="EMBL" id="BAN09754.1"/>
    </source>
</evidence>
<organism evidence="2">
    <name type="scientific">Rhizobium loti</name>
    <name type="common">Mesorhizobium loti</name>
    <dbReference type="NCBI Taxonomy" id="381"/>
    <lineage>
        <taxon>Bacteria</taxon>
        <taxon>Pseudomonadati</taxon>
        <taxon>Pseudomonadota</taxon>
        <taxon>Alphaproteobacteria</taxon>
        <taxon>Hyphomicrobiales</taxon>
        <taxon>Phyllobacteriaceae</taxon>
        <taxon>Mesorhizobium</taxon>
    </lineage>
</organism>
<dbReference type="EMBL" id="AP012557">
    <property type="protein sequence ID" value="BAN09754.1"/>
    <property type="molecule type" value="Genomic_DNA"/>
</dbReference>
<name>M5ALR9_RHILI</name>
<reference evidence="2" key="1">
    <citation type="submission" date="2012-10" db="EMBL/GenBank/DDBJ databases">
        <authorList>
            <person name="Maita H."/>
            <person name="Sato S."/>
        </authorList>
    </citation>
    <scope>NUCLEOTIDE SEQUENCE</scope>
    <source>
        <strain evidence="2">NZP2037</strain>
    </source>
</reference>
<feature type="domain" description="N-acetyltransferase" evidence="1">
    <location>
        <begin position="1"/>
        <end position="146"/>
    </location>
</feature>
<accession>M5ALR9</accession>
<dbReference type="CDD" id="cd04301">
    <property type="entry name" value="NAT_SF"/>
    <property type="match status" value="1"/>
</dbReference>
<reference evidence="2" key="2">
    <citation type="journal article" date="2013" name="Microbes Environ.">
        <title>Commonalities and Differences among Symbiosis Islands of Three Mesorhizobium loti Strains.</title>
        <authorList>
            <person name="Kasai-Maita H."/>
            <person name="Hirakawa H."/>
            <person name="Nakamura Y."/>
            <person name="Kaneko T."/>
            <person name="Miki K."/>
            <person name="Maruya J."/>
            <person name="Okazaki S."/>
            <person name="Tabata S."/>
            <person name="Saeki K."/>
            <person name="Sato S."/>
        </authorList>
    </citation>
    <scope>NUCLEOTIDE SEQUENCE</scope>
    <source>
        <strain evidence="2">NZP2037</strain>
    </source>
</reference>
<proteinExistence type="predicted"/>
<dbReference type="AlphaFoldDB" id="M5ALR9"/>
<dbReference type="InterPro" id="IPR016181">
    <property type="entry name" value="Acyl_CoA_acyltransferase"/>
</dbReference>
<dbReference type="Gene3D" id="3.40.630.30">
    <property type="match status" value="1"/>
</dbReference>
<dbReference type="GO" id="GO:0016747">
    <property type="term" value="F:acyltransferase activity, transferring groups other than amino-acyl groups"/>
    <property type="evidence" value="ECO:0007669"/>
    <property type="project" value="InterPro"/>
</dbReference>
<evidence type="ECO:0000259" key="1">
    <source>
        <dbReference type="PROSITE" id="PS51186"/>
    </source>
</evidence>
<dbReference type="Pfam" id="PF00583">
    <property type="entry name" value="Acetyltransf_1"/>
    <property type="match status" value="1"/>
</dbReference>
<sequence>MEIRLAGSADRDRWRSLWKAYCADQRVDMSEQATETIWRRIERPDDPTNAIIAVRTSGVASGFANFIVHPYTFSDRLLCFLADLYVDDSSLRQGVGQAMLAHLASYGCQQGWLRIYWNTDRSNTRARALYDKIAHLSPYLTYHLDL</sequence>
<dbReference type="SUPFAM" id="SSF55729">
    <property type="entry name" value="Acyl-CoA N-acyltransferases (Nat)"/>
    <property type="match status" value="1"/>
</dbReference>
<dbReference type="RefSeq" id="WP_167626461.1">
    <property type="nucleotide sequence ID" value="NZ_LZTH01000019.1"/>
</dbReference>
<dbReference type="PROSITE" id="PS51186">
    <property type="entry name" value="GNAT"/>
    <property type="match status" value="1"/>
</dbReference>